<dbReference type="Pfam" id="PF00275">
    <property type="entry name" value="EPSP_synthase"/>
    <property type="match status" value="1"/>
</dbReference>
<feature type="binding site" evidence="12">
    <location>
        <begin position="22"/>
        <end position="23"/>
    </location>
    <ligand>
        <name>phosphoenolpyruvate</name>
        <dbReference type="ChEBI" id="CHEBI:58702"/>
    </ligand>
</feature>
<feature type="binding site" evidence="12">
    <location>
        <begin position="122"/>
        <end position="126"/>
    </location>
    <ligand>
        <name>UDP-N-acetyl-alpha-D-glucosamine</name>
        <dbReference type="ChEBI" id="CHEBI:57705"/>
    </ligand>
</feature>
<evidence type="ECO:0000256" key="11">
    <source>
        <dbReference type="ARBA" id="ARBA00047527"/>
    </source>
</evidence>
<dbReference type="PANTHER" id="PTHR43783:SF2">
    <property type="entry name" value="UDP-N-ACETYLGLUCOSAMINE 1-CARBOXYVINYLTRANSFERASE 2"/>
    <property type="match status" value="1"/>
</dbReference>
<dbReference type="FunFam" id="3.65.10.10:FF:000001">
    <property type="entry name" value="UDP-N-acetylglucosamine 1-carboxyvinyltransferase"/>
    <property type="match status" value="1"/>
</dbReference>
<sequence length="429" mass="46488">MEKLLIHGQRPLCGQVSINGAKNAALAIIAASLLADDIVTLENIPDIDDIKNLVMVLEKMNVRTTYLDKHTLRIDSRYMSNGCADSENVRKMRASYYLLGALLGRFKCARVAFPGGCDFGVRPIDQHIKGFQALGAEVDAKGIISIQARELRGANVFLDMVTVGATINIMLAAVLAKGTTVIENAAKEPHVVDTASFLNSLGANIKGAGTDVIRIKGVQKLHGSTYAIIPDQIEAGTYMVAAAITKGDITVKNVIPRHMDAISAKLKEIGASVIERDEEIRVIGCETMKPVKIKTLPYPGFPTDMQPQITALLSTVPGTSIINESVWDNRFRYVEQLKRFGANIDVEGRIAVVDGVDNLVGTEVEAVDLRAGAAMVLAGLAAQGETYINNVTFIDRGYEQLVNKLNAMGAWIERIDSDTPIQIMQEKVI</sequence>
<proteinExistence type="inferred from homology"/>
<protein>
    <recommendedName>
        <fullName evidence="12">UDP-N-acetylglucosamine 1-carboxyvinyltransferase</fullName>
        <ecNumber evidence="12">2.5.1.7</ecNumber>
    </recommendedName>
    <alternativeName>
        <fullName evidence="12">Enoylpyruvate transferase</fullName>
    </alternativeName>
    <alternativeName>
        <fullName evidence="12">UDP-N-acetylglucosamine enolpyruvyl transferase</fullName>
        <shortName evidence="12">EPT</shortName>
    </alternativeName>
</protein>
<comment type="caution">
    <text evidence="12">Lacks conserved residue(s) required for the propagation of feature annotation.</text>
</comment>
<dbReference type="EC" id="2.5.1.7" evidence="12"/>
<dbReference type="InterPro" id="IPR005750">
    <property type="entry name" value="UDP_GlcNAc_COvinyl_MurA"/>
</dbReference>
<dbReference type="InterPro" id="IPR050068">
    <property type="entry name" value="MurA_subfamily"/>
</dbReference>
<name>A0A926HZN0_9FIRM</name>
<feature type="domain" description="Enolpyruvate transferase" evidence="13">
    <location>
        <begin position="8"/>
        <end position="405"/>
    </location>
</feature>
<dbReference type="InterPro" id="IPR001986">
    <property type="entry name" value="Enolpyruvate_Tfrase_dom"/>
</dbReference>
<evidence type="ECO:0000256" key="6">
    <source>
        <dbReference type="ARBA" id="ARBA00022960"/>
    </source>
</evidence>
<dbReference type="GO" id="GO:0009252">
    <property type="term" value="P:peptidoglycan biosynthetic process"/>
    <property type="evidence" value="ECO:0007669"/>
    <property type="project" value="UniProtKB-UniRule"/>
</dbReference>
<dbReference type="CDD" id="cd01555">
    <property type="entry name" value="UdpNAET"/>
    <property type="match status" value="1"/>
</dbReference>
<evidence type="ECO:0000256" key="2">
    <source>
        <dbReference type="ARBA" id="ARBA00004752"/>
    </source>
</evidence>
<keyword evidence="3 12" id="KW-0963">Cytoplasm</keyword>
<evidence type="ECO:0000256" key="10">
    <source>
        <dbReference type="ARBA" id="ARBA00038367"/>
    </source>
</evidence>
<dbReference type="GO" id="GO:0019277">
    <property type="term" value="P:UDP-N-acetylgalactosamine biosynthetic process"/>
    <property type="evidence" value="ECO:0007669"/>
    <property type="project" value="InterPro"/>
</dbReference>
<dbReference type="InterPro" id="IPR013792">
    <property type="entry name" value="RNA3'P_cycl/enolpyr_Trfase_a/b"/>
</dbReference>
<reference evidence="14" key="1">
    <citation type="submission" date="2020-08" db="EMBL/GenBank/DDBJ databases">
        <title>Genome public.</title>
        <authorList>
            <person name="Liu C."/>
            <person name="Sun Q."/>
        </authorList>
    </citation>
    <scope>NUCLEOTIDE SEQUENCE</scope>
    <source>
        <strain evidence="14">NSJ-32</strain>
    </source>
</reference>
<feature type="binding site" evidence="12">
    <location>
        <position position="326"/>
    </location>
    <ligand>
        <name>UDP-N-acetyl-alpha-D-glucosamine</name>
        <dbReference type="ChEBI" id="CHEBI:57705"/>
    </ligand>
</feature>
<dbReference type="GO" id="GO:0008760">
    <property type="term" value="F:UDP-N-acetylglucosamine 1-carboxyvinyltransferase activity"/>
    <property type="evidence" value="ECO:0007669"/>
    <property type="project" value="UniProtKB-UniRule"/>
</dbReference>
<evidence type="ECO:0000259" key="13">
    <source>
        <dbReference type="Pfam" id="PF00275"/>
    </source>
</evidence>
<evidence type="ECO:0000256" key="9">
    <source>
        <dbReference type="ARBA" id="ARBA00023316"/>
    </source>
</evidence>
<dbReference type="InterPro" id="IPR036968">
    <property type="entry name" value="Enolpyruvate_Tfrase_sf"/>
</dbReference>
<keyword evidence="9 12" id="KW-0961">Cell wall biogenesis/degradation</keyword>
<organism evidence="14 15">
    <name type="scientific">Bianquea renquensis</name>
    <dbReference type="NCBI Taxonomy" id="2763661"/>
    <lineage>
        <taxon>Bacteria</taxon>
        <taxon>Bacillati</taxon>
        <taxon>Bacillota</taxon>
        <taxon>Clostridia</taxon>
        <taxon>Eubacteriales</taxon>
        <taxon>Bianqueaceae</taxon>
        <taxon>Bianquea</taxon>
    </lineage>
</organism>
<keyword evidence="4 12" id="KW-0132">Cell division</keyword>
<evidence type="ECO:0000313" key="15">
    <source>
        <dbReference type="Proteomes" id="UP000657006"/>
    </source>
</evidence>
<dbReference type="GO" id="GO:0008360">
    <property type="term" value="P:regulation of cell shape"/>
    <property type="evidence" value="ECO:0007669"/>
    <property type="project" value="UniProtKB-KW"/>
</dbReference>
<keyword evidence="5 12" id="KW-0808">Transferase</keyword>
<dbReference type="GO" id="GO:0071555">
    <property type="term" value="P:cell wall organization"/>
    <property type="evidence" value="ECO:0007669"/>
    <property type="project" value="UniProtKB-KW"/>
</dbReference>
<dbReference type="RefSeq" id="WP_177719649.1">
    <property type="nucleotide sequence ID" value="NZ_JACRSQ010000002.1"/>
</dbReference>
<dbReference type="Proteomes" id="UP000657006">
    <property type="component" value="Unassembled WGS sequence"/>
</dbReference>
<keyword evidence="8 12" id="KW-0131">Cell cycle</keyword>
<evidence type="ECO:0000256" key="12">
    <source>
        <dbReference type="HAMAP-Rule" id="MF_00111"/>
    </source>
</evidence>
<dbReference type="PANTHER" id="PTHR43783">
    <property type="entry name" value="UDP-N-ACETYLGLUCOSAMINE 1-CARBOXYVINYLTRANSFERASE"/>
    <property type="match status" value="1"/>
</dbReference>
<comment type="pathway">
    <text evidence="2 12">Cell wall biogenesis; peptidoglycan biosynthesis.</text>
</comment>
<keyword evidence="6 12" id="KW-0133">Cell shape</keyword>
<evidence type="ECO:0000313" key="14">
    <source>
        <dbReference type="EMBL" id="MBC8542299.1"/>
    </source>
</evidence>
<dbReference type="GO" id="GO:0005737">
    <property type="term" value="C:cytoplasm"/>
    <property type="evidence" value="ECO:0007669"/>
    <property type="project" value="UniProtKB-SubCell"/>
</dbReference>
<feature type="binding site" evidence="12">
    <location>
        <position position="93"/>
    </location>
    <ligand>
        <name>UDP-N-acetyl-alpha-D-glucosamine</name>
        <dbReference type="ChEBI" id="CHEBI:57705"/>
    </ligand>
</feature>
<comment type="function">
    <text evidence="12">Cell wall formation. Adds enolpyruvyl to UDP-N-acetylglucosamine.</text>
</comment>
<keyword evidence="7 12" id="KW-0573">Peptidoglycan synthesis</keyword>
<dbReference type="SUPFAM" id="SSF55205">
    <property type="entry name" value="EPT/RTPC-like"/>
    <property type="match status" value="1"/>
</dbReference>
<gene>
    <name evidence="12" type="primary">murA</name>
    <name evidence="14" type="ORF">H8730_01895</name>
</gene>
<evidence type="ECO:0000256" key="5">
    <source>
        <dbReference type="ARBA" id="ARBA00022679"/>
    </source>
</evidence>
<keyword evidence="15" id="KW-1185">Reference proteome</keyword>
<keyword evidence="12" id="KW-0670">Pyruvate</keyword>
<dbReference type="GO" id="GO:0051301">
    <property type="term" value="P:cell division"/>
    <property type="evidence" value="ECO:0007669"/>
    <property type="project" value="UniProtKB-KW"/>
</dbReference>
<dbReference type="EMBL" id="JACRSQ010000002">
    <property type="protein sequence ID" value="MBC8542299.1"/>
    <property type="molecule type" value="Genomic_DNA"/>
</dbReference>
<evidence type="ECO:0000256" key="8">
    <source>
        <dbReference type="ARBA" id="ARBA00023306"/>
    </source>
</evidence>
<dbReference type="HAMAP" id="MF_00111">
    <property type="entry name" value="MurA"/>
    <property type="match status" value="1"/>
</dbReference>
<dbReference type="NCBIfam" id="NF006873">
    <property type="entry name" value="PRK09369.1"/>
    <property type="match status" value="1"/>
</dbReference>
<evidence type="ECO:0000256" key="3">
    <source>
        <dbReference type="ARBA" id="ARBA00022490"/>
    </source>
</evidence>
<evidence type="ECO:0000256" key="4">
    <source>
        <dbReference type="ARBA" id="ARBA00022618"/>
    </source>
</evidence>
<dbReference type="NCBIfam" id="TIGR01072">
    <property type="entry name" value="murA"/>
    <property type="match status" value="1"/>
</dbReference>
<comment type="caution">
    <text evidence="14">The sequence shown here is derived from an EMBL/GenBank/DDBJ whole genome shotgun (WGS) entry which is preliminary data.</text>
</comment>
<accession>A0A926HZN0</accession>
<evidence type="ECO:0000256" key="1">
    <source>
        <dbReference type="ARBA" id="ARBA00004496"/>
    </source>
</evidence>
<feature type="active site" description="Proton donor" evidence="12">
    <location>
        <position position="117"/>
    </location>
</feature>
<comment type="similarity">
    <text evidence="10 12">Belongs to the EPSP synthase family. MurA subfamily.</text>
</comment>
<dbReference type="AlphaFoldDB" id="A0A926HZN0"/>
<dbReference type="NCBIfam" id="NF009470">
    <property type="entry name" value="PRK12830.1"/>
    <property type="match status" value="1"/>
</dbReference>
<comment type="subcellular location">
    <subcellularLocation>
        <location evidence="1 12">Cytoplasm</location>
    </subcellularLocation>
</comment>
<dbReference type="Gene3D" id="3.65.10.10">
    <property type="entry name" value="Enolpyruvate transferase domain"/>
    <property type="match status" value="2"/>
</dbReference>
<feature type="binding site" evidence="12">
    <location>
        <position position="304"/>
    </location>
    <ligand>
        <name>UDP-N-acetyl-alpha-D-glucosamine</name>
        <dbReference type="ChEBI" id="CHEBI:57705"/>
    </ligand>
</feature>
<comment type="catalytic activity">
    <reaction evidence="11 12">
        <text>phosphoenolpyruvate + UDP-N-acetyl-alpha-D-glucosamine = UDP-N-acetyl-3-O-(1-carboxyvinyl)-alpha-D-glucosamine + phosphate</text>
        <dbReference type="Rhea" id="RHEA:18681"/>
        <dbReference type="ChEBI" id="CHEBI:43474"/>
        <dbReference type="ChEBI" id="CHEBI:57705"/>
        <dbReference type="ChEBI" id="CHEBI:58702"/>
        <dbReference type="ChEBI" id="CHEBI:68483"/>
        <dbReference type="EC" id="2.5.1.7"/>
    </reaction>
</comment>
<evidence type="ECO:0000256" key="7">
    <source>
        <dbReference type="ARBA" id="ARBA00022984"/>
    </source>
</evidence>
<feature type="modified residue" description="2-(S-cysteinyl)pyruvic acid O-phosphothioketal" evidence="12">
    <location>
        <position position="117"/>
    </location>
</feature>